<keyword evidence="4" id="KW-0378">Hydrolase</keyword>
<evidence type="ECO:0000313" key="7">
    <source>
        <dbReference type="Proteomes" id="UP000029040"/>
    </source>
</evidence>
<protein>
    <submittedName>
        <fullName evidence="6">Phage prohead protease</fullName>
    </submittedName>
</protein>
<keyword evidence="3 6" id="KW-0645">Protease</keyword>
<comment type="subcellular location">
    <subcellularLocation>
        <location evidence="1">Virion</location>
    </subcellularLocation>
</comment>
<dbReference type="GO" id="GO:0008233">
    <property type="term" value="F:peptidase activity"/>
    <property type="evidence" value="ECO:0007669"/>
    <property type="project" value="UniProtKB-KW"/>
</dbReference>
<dbReference type="EMBL" id="JGZM01000002">
    <property type="protein sequence ID" value="KFI88932.1"/>
    <property type="molecule type" value="Genomic_DNA"/>
</dbReference>
<feature type="domain" description="Prohead serine protease" evidence="5">
    <location>
        <begin position="24"/>
        <end position="156"/>
    </location>
</feature>
<dbReference type="GO" id="GO:0006508">
    <property type="term" value="P:proteolysis"/>
    <property type="evidence" value="ECO:0007669"/>
    <property type="project" value="UniProtKB-KW"/>
</dbReference>
<keyword evidence="2" id="KW-1188">Viral release from host cell</keyword>
<comment type="caution">
    <text evidence="6">The sequence shown here is derived from an EMBL/GenBank/DDBJ whole genome shotgun (WGS) entry which is preliminary data.</text>
</comment>
<dbReference type="InterPro" id="IPR054613">
    <property type="entry name" value="Peptidase_S78_dom"/>
</dbReference>
<dbReference type="Proteomes" id="UP000029040">
    <property type="component" value="Unassembled WGS sequence"/>
</dbReference>
<evidence type="ECO:0000256" key="3">
    <source>
        <dbReference type="ARBA" id="ARBA00022670"/>
    </source>
</evidence>
<name>A0A087D082_9BIFI</name>
<evidence type="ECO:0000259" key="5">
    <source>
        <dbReference type="Pfam" id="PF04586"/>
    </source>
</evidence>
<evidence type="ECO:0000256" key="1">
    <source>
        <dbReference type="ARBA" id="ARBA00004328"/>
    </source>
</evidence>
<organism evidence="6 7">
    <name type="scientific">Bifidobacterium pullorum subsp. saeculare DSM 6531 = LMG 14934</name>
    <dbReference type="NCBI Taxonomy" id="1437611"/>
    <lineage>
        <taxon>Bacteria</taxon>
        <taxon>Bacillati</taxon>
        <taxon>Actinomycetota</taxon>
        <taxon>Actinomycetes</taxon>
        <taxon>Bifidobacteriales</taxon>
        <taxon>Bifidobacteriaceae</taxon>
        <taxon>Bifidobacterium</taxon>
    </lineage>
</organism>
<sequence length="510" mass="54810">MSENVERRTITMRFECRDASDGKGLDIEGRAVPFGDVISLGWAGSETFDPDCVFDGLDNVKLTIDHDHVVGRATGFDQRDDGLYMTAHISDTTEGRDIAQLMRDGAIDSMSVGFIPNEDSVDKSGVIHRRRVTLMEVAVTGLPAYENAKITNQRNRKEPIMDIDQIMQRLDDLETSTRSGLADLDKRIGANRPAVMGAQWRNAGDYLKALTHGDESAVEFMKQSRDFISSSDVNNVSVWVRDHIRLVESRRKVMNLFTHEALPATGMTVEYLTLDANSMKVAKQATEGTALTYGELSFGSTSASVDTYGGYTSLSRQVIERSTSPALTTALRALTIAYAVATEDAARTYLASAITGAAANKVTTAAAPSALTADQWIDAIIDAADAVDERGAQLGTLAVSPDVFKAIAKVSRDGSALMDVSGQGADVLGNVDLTGITGRLLRITVQMIPDATADTAAFIDPDSVTIWESGGPFQLQQMNVTTLVNDYSVYGYMAMGTTFPGGITPLGAAD</sequence>
<dbReference type="InterPro" id="IPR006433">
    <property type="entry name" value="Prohead_protease"/>
</dbReference>
<reference evidence="6 7" key="1">
    <citation type="submission" date="2014-03" db="EMBL/GenBank/DDBJ databases">
        <title>Genomics of Bifidobacteria.</title>
        <authorList>
            <person name="Ventura M."/>
            <person name="Milani C."/>
            <person name="Lugli G.A."/>
        </authorList>
    </citation>
    <scope>NUCLEOTIDE SEQUENCE [LARGE SCALE GENOMIC DNA]</scope>
    <source>
        <strain evidence="6 7">LMG 14934</strain>
    </source>
</reference>
<dbReference type="NCBIfam" id="TIGR01543">
    <property type="entry name" value="proheadase_HK97"/>
    <property type="match status" value="1"/>
</dbReference>
<evidence type="ECO:0000256" key="2">
    <source>
        <dbReference type="ARBA" id="ARBA00022612"/>
    </source>
</evidence>
<dbReference type="InterPro" id="IPR024455">
    <property type="entry name" value="Phage_capsid"/>
</dbReference>
<dbReference type="SUPFAM" id="SSF56563">
    <property type="entry name" value="Major capsid protein gp5"/>
    <property type="match status" value="1"/>
</dbReference>
<dbReference type="RefSeq" id="WP_033508496.1">
    <property type="nucleotide sequence ID" value="NZ_JDTM01000002.1"/>
</dbReference>
<dbReference type="AlphaFoldDB" id="A0A087D082"/>
<dbReference type="NCBIfam" id="TIGR01554">
    <property type="entry name" value="major_cap_HK97"/>
    <property type="match status" value="1"/>
</dbReference>
<evidence type="ECO:0000256" key="4">
    <source>
        <dbReference type="ARBA" id="ARBA00022801"/>
    </source>
</evidence>
<gene>
    <name evidence="6" type="ORF">BSAE_0263</name>
</gene>
<dbReference type="Pfam" id="PF25209">
    <property type="entry name" value="Phage_capsid_4"/>
    <property type="match status" value="1"/>
</dbReference>
<dbReference type="Pfam" id="PF04586">
    <property type="entry name" value="Peptidase_S78"/>
    <property type="match status" value="1"/>
</dbReference>
<evidence type="ECO:0000313" key="6">
    <source>
        <dbReference type="EMBL" id="KFI88932.1"/>
    </source>
</evidence>
<proteinExistence type="predicted"/>
<accession>A0A087D082</accession>